<dbReference type="OMA" id="ERAINIC"/>
<feature type="compositionally biased region" description="Basic and acidic residues" evidence="1">
    <location>
        <begin position="401"/>
        <end position="426"/>
    </location>
</feature>
<feature type="compositionally biased region" description="Gly residues" evidence="1">
    <location>
        <begin position="506"/>
        <end position="546"/>
    </location>
</feature>
<protein>
    <submittedName>
        <fullName evidence="2">Uncharacterized protein</fullName>
    </submittedName>
</protein>
<dbReference type="AlphaFoldDB" id="A0A1Y1IQI9"/>
<feature type="compositionally biased region" description="Low complexity" evidence="1">
    <location>
        <begin position="140"/>
        <end position="196"/>
    </location>
</feature>
<evidence type="ECO:0000256" key="1">
    <source>
        <dbReference type="SAM" id="MobiDB-lite"/>
    </source>
</evidence>
<feature type="compositionally biased region" description="Low complexity" evidence="1">
    <location>
        <begin position="610"/>
        <end position="622"/>
    </location>
</feature>
<evidence type="ECO:0000313" key="2">
    <source>
        <dbReference type="EMBL" id="GAQ91729.1"/>
    </source>
</evidence>
<dbReference type="EMBL" id="DF237789">
    <property type="protein sequence ID" value="GAQ91729.1"/>
    <property type="molecule type" value="Genomic_DNA"/>
</dbReference>
<dbReference type="Proteomes" id="UP000054558">
    <property type="component" value="Unassembled WGS sequence"/>
</dbReference>
<feature type="compositionally biased region" description="Basic and acidic residues" evidence="1">
    <location>
        <begin position="565"/>
        <end position="577"/>
    </location>
</feature>
<proteinExistence type="predicted"/>
<organism evidence="2 3">
    <name type="scientific">Klebsormidium nitens</name>
    <name type="common">Green alga</name>
    <name type="synonym">Ulothrix nitens</name>
    <dbReference type="NCBI Taxonomy" id="105231"/>
    <lineage>
        <taxon>Eukaryota</taxon>
        <taxon>Viridiplantae</taxon>
        <taxon>Streptophyta</taxon>
        <taxon>Klebsormidiophyceae</taxon>
        <taxon>Klebsormidiales</taxon>
        <taxon>Klebsormidiaceae</taxon>
        <taxon>Klebsormidium</taxon>
    </lineage>
</organism>
<reference evidence="2 3" key="1">
    <citation type="journal article" date="2014" name="Nat. Commun.">
        <title>Klebsormidium flaccidum genome reveals primary factors for plant terrestrial adaptation.</title>
        <authorList>
            <person name="Hori K."/>
            <person name="Maruyama F."/>
            <person name="Fujisawa T."/>
            <person name="Togashi T."/>
            <person name="Yamamoto N."/>
            <person name="Seo M."/>
            <person name="Sato S."/>
            <person name="Yamada T."/>
            <person name="Mori H."/>
            <person name="Tajima N."/>
            <person name="Moriyama T."/>
            <person name="Ikeuchi M."/>
            <person name="Watanabe M."/>
            <person name="Wada H."/>
            <person name="Kobayashi K."/>
            <person name="Saito M."/>
            <person name="Masuda T."/>
            <person name="Sasaki-Sekimoto Y."/>
            <person name="Mashiguchi K."/>
            <person name="Awai K."/>
            <person name="Shimojima M."/>
            <person name="Masuda S."/>
            <person name="Iwai M."/>
            <person name="Nobusawa T."/>
            <person name="Narise T."/>
            <person name="Kondo S."/>
            <person name="Saito H."/>
            <person name="Sato R."/>
            <person name="Murakawa M."/>
            <person name="Ihara Y."/>
            <person name="Oshima-Yamada Y."/>
            <person name="Ohtaka K."/>
            <person name="Satoh M."/>
            <person name="Sonobe K."/>
            <person name="Ishii M."/>
            <person name="Ohtani R."/>
            <person name="Kanamori-Sato M."/>
            <person name="Honoki R."/>
            <person name="Miyazaki D."/>
            <person name="Mochizuki H."/>
            <person name="Umetsu J."/>
            <person name="Higashi K."/>
            <person name="Shibata D."/>
            <person name="Kamiya Y."/>
            <person name="Sato N."/>
            <person name="Nakamura Y."/>
            <person name="Tabata S."/>
            <person name="Ida S."/>
            <person name="Kurokawa K."/>
            <person name="Ohta H."/>
        </authorList>
    </citation>
    <scope>NUCLEOTIDE SEQUENCE [LARGE SCALE GENOMIC DNA]</scope>
    <source>
        <strain evidence="2 3">NIES-2285</strain>
    </source>
</reference>
<feature type="region of interest" description="Disordered" evidence="1">
    <location>
        <begin position="139"/>
        <end position="214"/>
    </location>
</feature>
<feature type="compositionally biased region" description="Gly residues" evidence="1">
    <location>
        <begin position="365"/>
        <end position="374"/>
    </location>
</feature>
<gene>
    <name evidence="2" type="ORF">KFL_008400070</name>
</gene>
<feature type="region of interest" description="Disordered" evidence="1">
    <location>
        <begin position="232"/>
        <end position="624"/>
    </location>
</feature>
<accession>A0A1Y1IQI9</accession>
<feature type="compositionally biased region" description="Gly residues" evidence="1">
    <location>
        <begin position="578"/>
        <end position="592"/>
    </location>
</feature>
<evidence type="ECO:0000313" key="3">
    <source>
        <dbReference type="Proteomes" id="UP000054558"/>
    </source>
</evidence>
<name>A0A1Y1IQI9_KLENI</name>
<keyword evidence="3" id="KW-1185">Reference proteome</keyword>
<feature type="compositionally biased region" description="Basic and acidic residues" evidence="1">
    <location>
        <begin position="307"/>
        <end position="331"/>
    </location>
</feature>
<sequence>MASQGRPAAFYIHVPKLRGGAPALHVHCPDVQQPESTVQFLLKRVKTRVTLEPHEYGMPNGMVEVRFQDSPDPDEYESDFSLELLHLVLSPNGEPIKSGRTWPHLWAILSATPAADAVMPQLPVREEGTRAADMVQQTGPFPQQQAPMPQQTGPLPQQHGPMPQQQGPMPQQHGPMPQQQGPMPQQQGPMPQQQGPTPASPSKGPTAPANPGARVLPQEDMLQNLAPGAVFQAETSGRAQSTPLETPPDTTTHGLPLPTEPLQPVEAATPFPVGLQDTANVGGRNRDAEAMCGDQRGVERPPPTFHTSHDSREPQERHSSFRFWGSDREAGGLRNAAEEQIITPAQLDFGDEDEPSQIGEKGSREPGGGGGGNADGEAEAQRGAQDQGKEGAVEQGGRSIDGGDRREHLLEEVAHEVMKKRGRQLDFESSAAAAAGQQKGGNEMSGGPGAKRRKQTGEAEGYRSSQGREGGGNGGAVTDREAHEEASESEDGGESGGGALDTVSGARGGGTAGGKRGRGSAAGGRGRGTSTRGGSGTGARGRGGLTRGDATRGERGRGWSAGDSGRGKSSDQEEEAGRGPGSGFRGRGGRGPGMETRGRGMDSGGRGHGAARAAGESSANSGDAHGVLFQDWLTELVSVREAARNDKRVGKVGGAGFNIERKGGPKSKEELMRERLGLMEK</sequence>
<feature type="compositionally biased region" description="Polar residues" evidence="1">
    <location>
        <begin position="233"/>
        <end position="253"/>
    </location>
</feature>